<dbReference type="OrthoDB" id="3941538at2759"/>
<feature type="compositionally biased region" description="Basic and acidic residues" evidence="2">
    <location>
        <begin position="211"/>
        <end position="226"/>
    </location>
</feature>
<feature type="compositionally biased region" description="Polar residues" evidence="2">
    <location>
        <begin position="542"/>
        <end position="554"/>
    </location>
</feature>
<dbReference type="EMBL" id="OOIL02001093">
    <property type="protein sequence ID" value="VFQ71925.1"/>
    <property type="molecule type" value="Genomic_DNA"/>
</dbReference>
<dbReference type="PANTHER" id="PTHR31116">
    <property type="entry name" value="OS04G0501200 PROTEIN"/>
    <property type="match status" value="1"/>
</dbReference>
<dbReference type="Gene3D" id="1.10.340.30">
    <property type="entry name" value="Hypothetical protein, domain 2"/>
    <property type="match status" value="1"/>
</dbReference>
<dbReference type="Proteomes" id="UP000595140">
    <property type="component" value="Unassembled WGS sequence"/>
</dbReference>
<feature type="binding site" evidence="1">
    <location>
        <position position="637"/>
    </location>
    <ligand>
        <name>Zn(2+)</name>
        <dbReference type="ChEBI" id="CHEBI:29105"/>
    </ligand>
</feature>
<keyword evidence="1" id="KW-0479">Metal-binding</keyword>
<evidence type="ECO:0000256" key="1">
    <source>
        <dbReference type="PIRSR" id="PIRSR605019-1"/>
    </source>
</evidence>
<gene>
    <name evidence="4" type="ORF">CCAM_LOCUS13701</name>
</gene>
<feature type="binding site" evidence="1">
    <location>
        <position position="812"/>
    </location>
    <ligand>
        <name>Zn(2+)</name>
        <dbReference type="ChEBI" id="CHEBI:29105"/>
    </ligand>
</feature>
<feature type="region of interest" description="Disordered" evidence="2">
    <location>
        <begin position="509"/>
        <end position="577"/>
    </location>
</feature>
<dbReference type="Pfam" id="PF09331">
    <property type="entry name" value="DUF1985"/>
    <property type="match status" value="1"/>
</dbReference>
<organism evidence="4 5">
    <name type="scientific">Cuscuta campestris</name>
    <dbReference type="NCBI Taxonomy" id="132261"/>
    <lineage>
        <taxon>Eukaryota</taxon>
        <taxon>Viridiplantae</taxon>
        <taxon>Streptophyta</taxon>
        <taxon>Embryophyta</taxon>
        <taxon>Tracheophyta</taxon>
        <taxon>Spermatophyta</taxon>
        <taxon>Magnoliopsida</taxon>
        <taxon>eudicotyledons</taxon>
        <taxon>Gunneridae</taxon>
        <taxon>Pentapetalae</taxon>
        <taxon>asterids</taxon>
        <taxon>lamiids</taxon>
        <taxon>Solanales</taxon>
        <taxon>Convolvulaceae</taxon>
        <taxon>Cuscuteae</taxon>
        <taxon>Cuscuta</taxon>
        <taxon>Cuscuta subgen. Grammica</taxon>
        <taxon>Cuscuta sect. Cleistogrammica</taxon>
    </lineage>
</organism>
<evidence type="ECO:0000313" key="4">
    <source>
        <dbReference type="EMBL" id="VFQ71925.1"/>
    </source>
</evidence>
<feature type="region of interest" description="Disordered" evidence="2">
    <location>
        <begin position="209"/>
        <end position="239"/>
    </location>
</feature>
<dbReference type="GO" id="GO:0008725">
    <property type="term" value="F:DNA-3-methyladenine glycosylase activity"/>
    <property type="evidence" value="ECO:0007669"/>
    <property type="project" value="InterPro"/>
</dbReference>
<feature type="binding site" evidence="1">
    <location>
        <position position="652"/>
    </location>
    <ligand>
        <name>Zn(2+)</name>
        <dbReference type="ChEBI" id="CHEBI:29105"/>
    </ligand>
</feature>
<dbReference type="InterPro" id="IPR005019">
    <property type="entry name" value="Adenine_glyco"/>
</dbReference>
<feature type="domain" description="DUF1985" evidence="3">
    <location>
        <begin position="122"/>
        <end position="194"/>
    </location>
</feature>
<dbReference type="AlphaFoldDB" id="A0A484L6F0"/>
<protein>
    <recommendedName>
        <fullName evidence="3">DUF1985 domain-containing protein</fullName>
    </recommendedName>
</protein>
<proteinExistence type="predicted"/>
<evidence type="ECO:0000256" key="2">
    <source>
        <dbReference type="SAM" id="MobiDB-lite"/>
    </source>
</evidence>
<evidence type="ECO:0000313" key="5">
    <source>
        <dbReference type="Proteomes" id="UP000595140"/>
    </source>
</evidence>
<dbReference type="GO" id="GO:0006284">
    <property type="term" value="P:base-excision repair"/>
    <property type="evidence" value="ECO:0007669"/>
    <property type="project" value="InterPro"/>
</dbReference>
<keyword evidence="5" id="KW-1185">Reference proteome</keyword>
<dbReference type="Pfam" id="PF03352">
    <property type="entry name" value="Adenine_glyco"/>
    <property type="match status" value="1"/>
</dbReference>
<dbReference type="InterPro" id="IPR011257">
    <property type="entry name" value="DNA_glycosylase"/>
</dbReference>
<dbReference type="PANTHER" id="PTHR31116:SF4">
    <property type="entry name" value="DNA GLYCOSYLASE SUPERFAMILY PROTEIN"/>
    <property type="match status" value="1"/>
</dbReference>
<feature type="binding site" evidence="1">
    <location>
        <position position="808"/>
    </location>
    <ligand>
        <name>Zn(2+)</name>
        <dbReference type="ChEBI" id="CHEBI:29105"/>
    </ligand>
</feature>
<dbReference type="GO" id="GO:0046872">
    <property type="term" value="F:metal ion binding"/>
    <property type="evidence" value="ECO:0007669"/>
    <property type="project" value="UniProtKB-KW"/>
</dbReference>
<dbReference type="Gene3D" id="3.40.395.10">
    <property type="entry name" value="Adenoviral Proteinase, Chain A"/>
    <property type="match status" value="1"/>
</dbReference>
<evidence type="ECO:0000259" key="3">
    <source>
        <dbReference type="Pfam" id="PF09331"/>
    </source>
</evidence>
<sequence>MAGTLRDGEASRRILCPRTMKNLWKRAEKKISAEVTPSVKGQSFLDASKIEVPALACTIDIDKIPGMKLTLKSSLGEFQNLVGEGLGDHPEVLDLFRESTPFSHFLDVECIPPPLLLWQLIAREAKIKRKGEMWFVFKGVPVRYSLREFSLISGLNCSHLNAGFENSKELTSAKNDFIRAHFPSAKKGKKSAAVTYKMVPETTIMGDCEETETRNPSPDHKAESTHETMGTEDATSMKPLQEMSPYTADGRKKKKADELLSKPPTKADLLEFKSFIVKAIKDDRPVQCYLAQYKEIQDFVKTFWTDLITPGFWVADTHLSEYLYVLRRRLCNDDGDSCIAPFEFNNYVNSYAHDPEWPILSGSLEKIVDGTYSEGPEAFKTKSWKKNTTYVYYLKGTSSHWFCIKADFERCRLVVLDSLKRITSIETMASLLIDDLRGFKGIAGIREIGKQGYADWEIEYCTVPEQIDCVCGIFAAANVSHVIGHRNRVSLLDRRSSVKISSSAAALAPLTPPSACPPRLSPKIKSPRQPALKRSGKDPHGLNSSGEKVSTPRGSSKAPASVLAKKSRSAGGGGGGGGMSVAAVDGPGSIAAAMREQAAIMQVQRKMRIAHYGRSKSGKGSSGGGEAIAAGREEKRCSFITPNSDPIYIAYHDEEWGVPVHDDNMLFELLVLTGAQVGSDWAFVLKKRQDFREAFSGFSAELVSKYTEKKMISISVDYGIELNLVRGTVDNSIKILEIRREMGSFDEYLWAFVNHKQLATHYKWSNKIPVKTSKSEAISKDMVKRGFRFVGPTVIHSFMQAAGLTNDHLTTCPRHLPCAKFPSPPRNPGPRRPYNNVI</sequence>
<dbReference type="InterPro" id="IPR038765">
    <property type="entry name" value="Papain-like_cys_pep_sf"/>
</dbReference>
<keyword evidence="1" id="KW-0862">Zinc</keyword>
<accession>A0A484L6F0</accession>
<dbReference type="InterPro" id="IPR015410">
    <property type="entry name" value="DUF1985"/>
</dbReference>
<dbReference type="SUPFAM" id="SSF54001">
    <property type="entry name" value="Cysteine proteinases"/>
    <property type="match status" value="1"/>
</dbReference>
<reference evidence="4 5" key="1">
    <citation type="submission" date="2018-04" db="EMBL/GenBank/DDBJ databases">
        <authorList>
            <person name="Vogel A."/>
        </authorList>
    </citation>
    <scope>NUCLEOTIDE SEQUENCE [LARGE SCALE GENOMIC DNA]</scope>
</reference>
<feature type="compositionally biased region" description="Pro residues" evidence="2">
    <location>
        <begin position="510"/>
        <end position="520"/>
    </location>
</feature>
<name>A0A484L6F0_9ASTE</name>
<dbReference type="SUPFAM" id="SSF48150">
    <property type="entry name" value="DNA-glycosylase"/>
    <property type="match status" value="1"/>
</dbReference>